<comment type="caution">
    <text evidence="1">The sequence shown here is derived from an EMBL/GenBank/DDBJ whole genome shotgun (WGS) entry which is preliminary data.</text>
</comment>
<proteinExistence type="predicted"/>
<accession>A0A4C1ZYE6</accession>
<dbReference type="OrthoDB" id="329835at2759"/>
<sequence length="239" mass="26273">MKTEEAAGNNSVSSGMPMGGGGVVANNYIGNSRNDSFIQMVKEGTNYKGCELVVSCLSGKLMEELRRMVSEGIEAGHVRPLTRVTLAGREVSRAARMLASGYHRGRVLLKPEHHATLLKITLSDSASYAVVCGDHELGLELIDRLICRGAKKLLVHYKQKCELGYLKAKLATWRNMDANIKIVEHDLQTYSNVLDYLQQSEELGHVEGIFLIDESNDIGGESPAEHLDEAARKLCMSLK</sequence>
<dbReference type="EMBL" id="BGZK01002235">
    <property type="protein sequence ID" value="GBP92074.1"/>
    <property type="molecule type" value="Genomic_DNA"/>
</dbReference>
<gene>
    <name evidence="1" type="primary">FASN</name>
    <name evidence="1" type="ORF">EVAR_41814_1</name>
</gene>
<evidence type="ECO:0000313" key="2">
    <source>
        <dbReference type="Proteomes" id="UP000299102"/>
    </source>
</evidence>
<dbReference type="Gene3D" id="3.90.180.10">
    <property type="entry name" value="Medium-chain alcohol dehydrogenases, catalytic domain"/>
    <property type="match status" value="1"/>
</dbReference>
<keyword evidence="2" id="KW-1185">Reference proteome</keyword>
<dbReference type="AlphaFoldDB" id="A0A4C1ZYE6"/>
<reference evidence="1 2" key="1">
    <citation type="journal article" date="2019" name="Commun. Biol.">
        <title>The bagworm genome reveals a unique fibroin gene that provides high tensile strength.</title>
        <authorList>
            <person name="Kono N."/>
            <person name="Nakamura H."/>
            <person name="Ohtoshi R."/>
            <person name="Tomita M."/>
            <person name="Numata K."/>
            <person name="Arakawa K."/>
        </authorList>
    </citation>
    <scope>NUCLEOTIDE SEQUENCE [LARGE SCALE GENOMIC DNA]</scope>
</reference>
<evidence type="ECO:0000313" key="1">
    <source>
        <dbReference type="EMBL" id="GBP92074.1"/>
    </source>
</evidence>
<dbReference type="Gene3D" id="3.40.50.720">
    <property type="entry name" value="NAD(P)-binding Rossmann-like Domain"/>
    <property type="match status" value="1"/>
</dbReference>
<dbReference type="STRING" id="151549.A0A4C1ZYE6"/>
<protein>
    <submittedName>
        <fullName evidence="1">Fatty acid synthase</fullName>
    </submittedName>
</protein>
<dbReference type="Proteomes" id="UP000299102">
    <property type="component" value="Unassembled WGS sequence"/>
</dbReference>
<organism evidence="1 2">
    <name type="scientific">Eumeta variegata</name>
    <name type="common">Bagworm moth</name>
    <name type="synonym">Eumeta japonica</name>
    <dbReference type="NCBI Taxonomy" id="151549"/>
    <lineage>
        <taxon>Eukaryota</taxon>
        <taxon>Metazoa</taxon>
        <taxon>Ecdysozoa</taxon>
        <taxon>Arthropoda</taxon>
        <taxon>Hexapoda</taxon>
        <taxon>Insecta</taxon>
        <taxon>Pterygota</taxon>
        <taxon>Neoptera</taxon>
        <taxon>Endopterygota</taxon>
        <taxon>Lepidoptera</taxon>
        <taxon>Glossata</taxon>
        <taxon>Ditrysia</taxon>
        <taxon>Tineoidea</taxon>
        <taxon>Psychidae</taxon>
        <taxon>Oiketicinae</taxon>
        <taxon>Eumeta</taxon>
    </lineage>
</organism>
<name>A0A4C1ZYE6_EUMVA</name>